<comment type="caution">
    <text evidence="6">Lacks conserved residue(s) required for the propagation of feature annotation.</text>
</comment>
<evidence type="ECO:0000313" key="11">
    <source>
        <dbReference type="EMBL" id="RNL57185.1"/>
    </source>
</evidence>
<reference evidence="11 12" key="1">
    <citation type="submission" date="2018-10" db="EMBL/GenBank/DDBJ databases">
        <title>Genome sequencing of Arthrobacter oryzae TNB02.</title>
        <authorList>
            <person name="Cho Y.-J."/>
            <person name="Cho A."/>
            <person name="Kim O.-S."/>
        </authorList>
    </citation>
    <scope>NUCLEOTIDE SEQUENCE [LARGE SCALE GENOMIC DNA]</scope>
    <source>
        <strain evidence="11 12">TNB02</strain>
    </source>
</reference>
<feature type="domain" description="Response regulatory" evidence="9">
    <location>
        <begin position="1"/>
        <end position="28"/>
    </location>
</feature>
<evidence type="ECO:0000256" key="2">
    <source>
        <dbReference type="ARBA" id="ARBA00023012"/>
    </source>
</evidence>
<dbReference type="SUPFAM" id="SSF52172">
    <property type="entry name" value="CheY-like"/>
    <property type="match status" value="1"/>
</dbReference>
<dbReference type="InterPro" id="IPR016032">
    <property type="entry name" value="Sig_transdc_resp-reg_C-effctor"/>
</dbReference>
<evidence type="ECO:0008006" key="13">
    <source>
        <dbReference type="Google" id="ProtNLM"/>
    </source>
</evidence>
<dbReference type="GO" id="GO:0006355">
    <property type="term" value="P:regulation of DNA-templated transcription"/>
    <property type="evidence" value="ECO:0007669"/>
    <property type="project" value="InterPro"/>
</dbReference>
<feature type="domain" description="OmpR/PhoB-type" evidence="10">
    <location>
        <begin position="132"/>
        <end position="231"/>
    </location>
</feature>
<dbReference type="Pfam" id="PF00486">
    <property type="entry name" value="Trans_reg_C"/>
    <property type="match status" value="1"/>
</dbReference>
<dbReference type="GO" id="GO:0000976">
    <property type="term" value="F:transcription cis-regulatory region binding"/>
    <property type="evidence" value="ECO:0007669"/>
    <property type="project" value="TreeGrafter"/>
</dbReference>
<gene>
    <name evidence="11" type="ORF">D7003_07535</name>
</gene>
<dbReference type="PROSITE" id="PS50110">
    <property type="entry name" value="RESPONSE_REGULATORY"/>
    <property type="match status" value="1"/>
</dbReference>
<accession>A0A3N0C509</accession>
<dbReference type="SMART" id="SM00862">
    <property type="entry name" value="Trans_reg_C"/>
    <property type="match status" value="1"/>
</dbReference>
<dbReference type="OrthoDB" id="3197131at2"/>
<organism evidence="11 12">
    <name type="scientific">Arthrobacter oryzae</name>
    <dbReference type="NCBI Taxonomy" id="409290"/>
    <lineage>
        <taxon>Bacteria</taxon>
        <taxon>Bacillati</taxon>
        <taxon>Actinomycetota</taxon>
        <taxon>Actinomycetes</taxon>
        <taxon>Micrococcales</taxon>
        <taxon>Micrococcaceae</taxon>
        <taxon>Arthrobacter</taxon>
    </lineage>
</organism>
<feature type="region of interest" description="Disordered" evidence="8">
    <location>
        <begin position="26"/>
        <end position="124"/>
    </location>
</feature>
<keyword evidence="5" id="KW-0804">Transcription</keyword>
<dbReference type="GO" id="GO:0032993">
    <property type="term" value="C:protein-DNA complex"/>
    <property type="evidence" value="ECO:0007669"/>
    <property type="project" value="TreeGrafter"/>
</dbReference>
<evidence type="ECO:0000256" key="1">
    <source>
        <dbReference type="ARBA" id="ARBA00022553"/>
    </source>
</evidence>
<keyword evidence="4 7" id="KW-0238">DNA-binding</keyword>
<evidence type="ECO:0000256" key="8">
    <source>
        <dbReference type="SAM" id="MobiDB-lite"/>
    </source>
</evidence>
<dbReference type="Gene3D" id="6.10.250.690">
    <property type="match status" value="1"/>
</dbReference>
<dbReference type="InterPro" id="IPR001789">
    <property type="entry name" value="Sig_transdc_resp-reg_receiver"/>
</dbReference>
<keyword evidence="2" id="KW-0902">Two-component regulatory system</keyword>
<dbReference type="PANTHER" id="PTHR48111:SF4">
    <property type="entry name" value="DNA-BINDING DUAL TRANSCRIPTIONAL REGULATOR OMPR"/>
    <property type="match status" value="1"/>
</dbReference>
<protein>
    <recommendedName>
        <fullName evidence="13">DNA-binding response OmpR family regulator</fullName>
    </recommendedName>
</protein>
<dbReference type="InterPro" id="IPR036388">
    <property type="entry name" value="WH-like_DNA-bd_sf"/>
</dbReference>
<dbReference type="PANTHER" id="PTHR48111">
    <property type="entry name" value="REGULATOR OF RPOS"/>
    <property type="match status" value="1"/>
</dbReference>
<dbReference type="InterPro" id="IPR001867">
    <property type="entry name" value="OmpR/PhoB-type_DNA-bd"/>
</dbReference>
<dbReference type="AlphaFoldDB" id="A0A3N0C509"/>
<evidence type="ECO:0000259" key="10">
    <source>
        <dbReference type="PROSITE" id="PS51755"/>
    </source>
</evidence>
<evidence type="ECO:0000256" key="7">
    <source>
        <dbReference type="PROSITE-ProRule" id="PRU01091"/>
    </source>
</evidence>
<evidence type="ECO:0000259" key="9">
    <source>
        <dbReference type="PROSITE" id="PS50110"/>
    </source>
</evidence>
<evidence type="ECO:0000256" key="4">
    <source>
        <dbReference type="ARBA" id="ARBA00023125"/>
    </source>
</evidence>
<evidence type="ECO:0000256" key="3">
    <source>
        <dbReference type="ARBA" id="ARBA00023015"/>
    </source>
</evidence>
<keyword evidence="3" id="KW-0805">Transcription regulation</keyword>
<evidence type="ECO:0000313" key="12">
    <source>
        <dbReference type="Proteomes" id="UP000273807"/>
    </source>
</evidence>
<dbReference type="GO" id="GO:0000156">
    <property type="term" value="F:phosphorelay response regulator activity"/>
    <property type="evidence" value="ECO:0007669"/>
    <property type="project" value="TreeGrafter"/>
</dbReference>
<dbReference type="InterPro" id="IPR039420">
    <property type="entry name" value="WalR-like"/>
</dbReference>
<dbReference type="SUPFAM" id="SSF46894">
    <property type="entry name" value="C-terminal effector domain of the bipartite response regulators"/>
    <property type="match status" value="1"/>
</dbReference>
<keyword evidence="1" id="KW-0597">Phosphoprotein</keyword>
<dbReference type="PROSITE" id="PS51755">
    <property type="entry name" value="OMPR_PHOB"/>
    <property type="match status" value="1"/>
</dbReference>
<dbReference type="Gene3D" id="1.10.10.10">
    <property type="entry name" value="Winged helix-like DNA-binding domain superfamily/Winged helix DNA-binding domain"/>
    <property type="match status" value="1"/>
</dbReference>
<feature type="compositionally biased region" description="Polar residues" evidence="8">
    <location>
        <begin position="106"/>
        <end position="119"/>
    </location>
</feature>
<keyword evidence="12" id="KW-1185">Reference proteome</keyword>
<dbReference type="FunFam" id="1.10.10.10:FF:000018">
    <property type="entry name" value="DNA-binding response regulator ResD"/>
    <property type="match status" value="1"/>
</dbReference>
<comment type="caution">
    <text evidence="11">The sequence shown here is derived from an EMBL/GenBank/DDBJ whole genome shotgun (WGS) entry which is preliminary data.</text>
</comment>
<evidence type="ECO:0000256" key="5">
    <source>
        <dbReference type="ARBA" id="ARBA00023163"/>
    </source>
</evidence>
<evidence type="ECO:0000256" key="6">
    <source>
        <dbReference type="PROSITE-ProRule" id="PRU00169"/>
    </source>
</evidence>
<dbReference type="Proteomes" id="UP000273807">
    <property type="component" value="Unassembled WGS sequence"/>
</dbReference>
<sequence>MGLETGADDYISKPFSPRTVQARISAALRRHRPTPQRPTPQRRASDVVPMTATEIAAASNGQQRRATDIDPATPGAAPNYQRRATDVDPATPGAAPNYQRRATDVDTASPTSRTQTATLPATGATRGVADDFTVLRHGPLAVEAEGRMASLDGVELDLTRTEFDLLVALTGAPRRVWTRRALLEKVWGNDWSTDEHLIEVHIGNLRRKLGDKGREPRFIRTVRGVGYRMAPAEVAA</sequence>
<feature type="DNA-binding region" description="OmpR/PhoB-type" evidence="7">
    <location>
        <begin position="132"/>
        <end position="231"/>
    </location>
</feature>
<dbReference type="EMBL" id="RBED01000080">
    <property type="protein sequence ID" value="RNL57185.1"/>
    <property type="molecule type" value="Genomic_DNA"/>
</dbReference>
<proteinExistence type="predicted"/>
<dbReference type="InterPro" id="IPR011006">
    <property type="entry name" value="CheY-like_superfamily"/>
</dbReference>
<dbReference type="CDD" id="cd00383">
    <property type="entry name" value="trans_reg_C"/>
    <property type="match status" value="1"/>
</dbReference>
<dbReference type="GO" id="GO:0005829">
    <property type="term" value="C:cytosol"/>
    <property type="evidence" value="ECO:0007669"/>
    <property type="project" value="TreeGrafter"/>
</dbReference>
<name>A0A3N0C509_9MICC</name>